<proteinExistence type="predicted"/>
<evidence type="ECO:0000313" key="2">
    <source>
        <dbReference type="EMBL" id="SDM60688.1"/>
    </source>
</evidence>
<organism evidence="2 3">
    <name type="scientific">Allokutzneria albata</name>
    <name type="common">Kibdelosporangium albatum</name>
    <dbReference type="NCBI Taxonomy" id="211114"/>
    <lineage>
        <taxon>Bacteria</taxon>
        <taxon>Bacillati</taxon>
        <taxon>Actinomycetota</taxon>
        <taxon>Actinomycetes</taxon>
        <taxon>Pseudonocardiales</taxon>
        <taxon>Pseudonocardiaceae</taxon>
        <taxon>Allokutzneria</taxon>
    </lineage>
</organism>
<dbReference type="STRING" id="211114.SAMN04489726_2476"/>
<feature type="transmembrane region" description="Helical" evidence="1">
    <location>
        <begin position="29"/>
        <end position="48"/>
    </location>
</feature>
<dbReference type="InterPro" id="IPR007251">
    <property type="entry name" value="Iron_permease_Fet4"/>
</dbReference>
<accession>A0A1G9ULA6</accession>
<keyword evidence="1" id="KW-0472">Membrane</keyword>
<dbReference type="AlphaFoldDB" id="A0A1G9ULA6"/>
<sequence>MSGLSIIVVIALLLAGVLSGFPAHWQTIVYSLGALVSLLLLFSIQHSTNRQTEAILLKLDELIKATRDASDDVIAVEERDLHEQERLHSRQHDRHQRH</sequence>
<evidence type="ECO:0000313" key="3">
    <source>
        <dbReference type="Proteomes" id="UP000183376"/>
    </source>
</evidence>
<name>A0A1G9ULA6_ALLAB</name>
<dbReference type="EMBL" id="LT629701">
    <property type="protein sequence ID" value="SDM60688.1"/>
    <property type="molecule type" value="Genomic_DNA"/>
</dbReference>
<dbReference type="RefSeq" id="WP_231950766.1">
    <property type="nucleotide sequence ID" value="NZ_LT629701.1"/>
</dbReference>
<dbReference type="Pfam" id="PF04120">
    <property type="entry name" value="Iron_permease"/>
    <property type="match status" value="1"/>
</dbReference>
<dbReference type="Proteomes" id="UP000183376">
    <property type="component" value="Chromosome I"/>
</dbReference>
<protein>
    <submittedName>
        <fullName evidence="2">Low affinity iron permease</fullName>
    </submittedName>
</protein>
<dbReference type="GO" id="GO:0055085">
    <property type="term" value="P:transmembrane transport"/>
    <property type="evidence" value="ECO:0007669"/>
    <property type="project" value="InterPro"/>
</dbReference>
<reference evidence="2 3" key="1">
    <citation type="submission" date="2016-10" db="EMBL/GenBank/DDBJ databases">
        <authorList>
            <person name="de Groot N.N."/>
        </authorList>
    </citation>
    <scope>NUCLEOTIDE SEQUENCE [LARGE SCALE GENOMIC DNA]</scope>
    <source>
        <strain evidence="2 3">DSM 44149</strain>
    </source>
</reference>
<evidence type="ECO:0000256" key="1">
    <source>
        <dbReference type="SAM" id="Phobius"/>
    </source>
</evidence>
<gene>
    <name evidence="2" type="ORF">SAMN04489726_2476</name>
</gene>
<keyword evidence="1" id="KW-0812">Transmembrane</keyword>
<keyword evidence="1" id="KW-1133">Transmembrane helix</keyword>
<keyword evidence="3" id="KW-1185">Reference proteome</keyword>
<dbReference type="eggNOG" id="COG5478">
    <property type="taxonomic scope" value="Bacteria"/>
</dbReference>